<dbReference type="SMART" id="SM00487">
    <property type="entry name" value="DEXDc"/>
    <property type="match status" value="1"/>
</dbReference>
<organism evidence="3 4">
    <name type="scientific">Prevotella aff. ruminicola Tc2-24</name>
    <dbReference type="NCBI Taxonomy" id="81582"/>
    <lineage>
        <taxon>Bacteria</taxon>
        <taxon>Pseudomonadati</taxon>
        <taxon>Bacteroidota</taxon>
        <taxon>Bacteroidia</taxon>
        <taxon>Bacteroidales</taxon>
        <taxon>Prevotellaceae</taxon>
        <taxon>Prevotella</taxon>
    </lineage>
</organism>
<dbReference type="RefSeq" id="WP_091900860.1">
    <property type="nucleotide sequence ID" value="NZ_FOIQ01000004.1"/>
</dbReference>
<dbReference type="Pfam" id="PF04313">
    <property type="entry name" value="HSDR_N"/>
    <property type="match status" value="1"/>
</dbReference>
<feature type="region of interest" description="Disordered" evidence="1">
    <location>
        <begin position="880"/>
        <end position="899"/>
    </location>
</feature>
<feature type="domain" description="Helicase ATP-binding" evidence="2">
    <location>
        <begin position="298"/>
        <end position="506"/>
    </location>
</feature>
<dbReference type="PANTHER" id="PTHR42927:SF1">
    <property type="entry name" value="HELICASE SUPERFAMILY 1 AND 2 DOMAIN-CONTAINING PROTEIN"/>
    <property type="match status" value="1"/>
</dbReference>
<evidence type="ECO:0000313" key="3">
    <source>
        <dbReference type="EMBL" id="SEW15673.1"/>
    </source>
</evidence>
<dbReference type="SUPFAM" id="SSF52540">
    <property type="entry name" value="P-loop containing nucleoside triphosphate hydrolases"/>
    <property type="match status" value="1"/>
</dbReference>
<evidence type="ECO:0000256" key="1">
    <source>
        <dbReference type="SAM" id="MobiDB-lite"/>
    </source>
</evidence>
<dbReference type="PANTHER" id="PTHR42927">
    <property type="entry name" value="HELICASE SUPERFAMILY 1 AND 2 DOMAIN-CONTAINING PROTEIN"/>
    <property type="match status" value="1"/>
</dbReference>
<proteinExistence type="predicted"/>
<name>A0A1I0PMU8_9BACT</name>
<dbReference type="InterPro" id="IPR055180">
    <property type="entry name" value="HsdR_RecA-like_helicase_dom_2"/>
</dbReference>
<dbReference type="EMBL" id="FOIQ01000004">
    <property type="protein sequence ID" value="SEW15673.1"/>
    <property type="molecule type" value="Genomic_DNA"/>
</dbReference>
<protein>
    <submittedName>
        <fullName evidence="3">Type I restriction enzyme, R subunit</fullName>
    </submittedName>
</protein>
<evidence type="ECO:0000313" key="4">
    <source>
        <dbReference type="Proteomes" id="UP000199373"/>
    </source>
</evidence>
<dbReference type="AlphaFoldDB" id="A0A1I0PMU8"/>
<dbReference type="InterPro" id="IPR040980">
    <property type="entry name" value="SWI2_SNF2"/>
</dbReference>
<accession>A0A1I0PMU8</accession>
<gene>
    <name evidence="3" type="ORF">SAMN04487850_1881</name>
</gene>
<dbReference type="Pfam" id="PF18766">
    <property type="entry name" value="SWI2_SNF2"/>
    <property type="match status" value="1"/>
</dbReference>
<feature type="compositionally biased region" description="Basic and acidic residues" evidence="1">
    <location>
        <begin position="880"/>
        <end position="889"/>
    </location>
</feature>
<evidence type="ECO:0000259" key="2">
    <source>
        <dbReference type="PROSITE" id="PS51192"/>
    </source>
</evidence>
<dbReference type="GO" id="GO:0009035">
    <property type="term" value="F:type I site-specific deoxyribonuclease activity"/>
    <property type="evidence" value="ECO:0007669"/>
    <property type="project" value="UniProtKB-EC"/>
</dbReference>
<dbReference type="GO" id="GO:0005524">
    <property type="term" value="F:ATP binding"/>
    <property type="evidence" value="ECO:0007669"/>
    <property type="project" value="UniProtKB-KW"/>
</dbReference>
<dbReference type="Gene3D" id="3.40.50.300">
    <property type="entry name" value="P-loop containing nucleotide triphosphate hydrolases"/>
    <property type="match status" value="2"/>
</dbReference>
<dbReference type="Gene3D" id="3.90.1570.50">
    <property type="match status" value="1"/>
</dbReference>
<keyword evidence="4" id="KW-1185">Reference proteome</keyword>
<sequence length="1039" mass="120174">METKEKNFEQDIESWLLGEGGYVKGNMWTYDKKKAIDMSTLIEFIEKTQPKQWERYMNIYGEQARQQLYKIFQSNVAQNGLIYVLRNGIKDRGIGLKFVYFEPASGLNEELVEKYKANILTETRQFFYSAENKNSIDMVLSVNGIPLVALELKNQFTNQTVENSKHQYMYDRDPKEPLFQFNNRILAYFGVDLEEVIMTTELKGENTFFLPFNQGSNGAGNIGDGGNPANPDGYPTSYLWEKVLRRDMLLALLQRYISLQVEKKVKLVNGKKVTTESKKIIFPRYHQLDVVEKLIADTKAQKEGKSWLLQHSAGSGKSNSIAWLTYRLASLHNLEDKEMFQSVFVVTDRRILNNQLQDTILGFDHKLGQIETITDSDNSSKLKDAINDKKRIIITTIHRFPLIYKELDGHAQKNFAIVIDEAHSSQSGKSAEKLKEALADTDEALREMAAWEEKTEEELKDSMDVMTETLLAQGKHKNLYFYAFTATPKPKTLQTFGVMKTDGTYDAFHHYSMRQAIDEGFILDVLKYYTTIETSYEIAKAISENPEYEEMPATRAIKNYHDTHGFVLQQKIEVMVEKLRDITLSKIDGQAKAMIVSPSRAHAVRYLFLLKEYCKKMGYDDVRPLIAFSGTVKYQGEEYTESKLNSTDEQKISEKQLPLFFNSDMYNVLIVADKYQTGFDEPLLHTMFVDKKLRGVKAVQTLSRLNRSHKGKTDTYILDFINTADDIKKSFQPFYEETLLSDAVDVNVVYEYDTELKKYHLWNTDDEEKVYQIYAKRKQGDKDMGKLASALKPALQAYETLVEDEQFKVRSLLKNFIRFYAYMAQVVRTFDRELYKSYIFAEFFYRIIPKKAHEKVDLSNKLALINNKLTETFSGSIELKPTEKDKTVNPEKGTQGKKPEEKTDLLANIIEKINIMYAGKFTEADRVIVETIYDKMVRSGKALKKQAKNNDAQMFETSIFPKEFDKVAQKCYMEQMDAFSKLFEDEQFYKRVMSEMAKAMYLNYRNTPIGEVKEINMQDVEEDSLQGMAAEPLSKPKED</sequence>
<dbReference type="InterPro" id="IPR014001">
    <property type="entry name" value="Helicase_ATP-bd"/>
</dbReference>
<dbReference type="InterPro" id="IPR027417">
    <property type="entry name" value="P-loop_NTPase"/>
</dbReference>
<dbReference type="InterPro" id="IPR007409">
    <property type="entry name" value="Restrct_endonuc_type1_HsdR_N"/>
</dbReference>
<feature type="region of interest" description="Disordered" evidence="1">
    <location>
        <begin position="1020"/>
        <end position="1039"/>
    </location>
</feature>
<reference evidence="3 4" key="1">
    <citation type="submission" date="2016-10" db="EMBL/GenBank/DDBJ databases">
        <authorList>
            <person name="de Groot N.N."/>
        </authorList>
    </citation>
    <scope>NUCLEOTIDE SEQUENCE [LARGE SCALE GENOMIC DNA]</scope>
    <source>
        <strain evidence="3 4">TC2-24</strain>
    </source>
</reference>
<dbReference type="PROSITE" id="PS51192">
    <property type="entry name" value="HELICASE_ATP_BIND_1"/>
    <property type="match status" value="1"/>
</dbReference>
<dbReference type="Pfam" id="PF22679">
    <property type="entry name" value="T1R_D3-like"/>
    <property type="match status" value="1"/>
</dbReference>
<dbReference type="GO" id="GO:0003677">
    <property type="term" value="F:DNA binding"/>
    <property type="evidence" value="ECO:0007669"/>
    <property type="project" value="UniProtKB-KW"/>
</dbReference>
<dbReference type="Proteomes" id="UP000199373">
    <property type="component" value="Unassembled WGS sequence"/>
</dbReference>
<dbReference type="GO" id="GO:0009307">
    <property type="term" value="P:DNA restriction-modification system"/>
    <property type="evidence" value="ECO:0007669"/>
    <property type="project" value="UniProtKB-KW"/>
</dbReference>